<dbReference type="PROSITE" id="PS51077">
    <property type="entry name" value="HTH_ICLR"/>
    <property type="match status" value="1"/>
</dbReference>
<evidence type="ECO:0000256" key="2">
    <source>
        <dbReference type="ARBA" id="ARBA00023015"/>
    </source>
</evidence>
<evidence type="ECO:0000256" key="4">
    <source>
        <dbReference type="ARBA" id="ARBA00023163"/>
    </source>
</evidence>
<dbReference type="SUPFAM" id="SSF55781">
    <property type="entry name" value="GAF domain-like"/>
    <property type="match status" value="1"/>
</dbReference>
<feature type="domain" description="IclR-ED" evidence="9">
    <location>
        <begin position="86"/>
        <end position="268"/>
    </location>
</feature>
<dbReference type="Gene3D" id="3.30.450.40">
    <property type="match status" value="1"/>
</dbReference>
<dbReference type="FunFam" id="1.10.10.10:FF:000056">
    <property type="entry name" value="IclR family transcriptional regulator"/>
    <property type="match status" value="1"/>
</dbReference>
<keyword evidence="11" id="KW-1185">Reference proteome</keyword>
<evidence type="ECO:0000256" key="1">
    <source>
        <dbReference type="ARBA" id="ARBA00022798"/>
    </source>
</evidence>
<dbReference type="EMBL" id="FLUV01001725">
    <property type="protein sequence ID" value="SBW24307.1"/>
    <property type="molecule type" value="Genomic_DNA"/>
</dbReference>
<evidence type="ECO:0000313" key="10">
    <source>
        <dbReference type="EMBL" id="SBW24307.1"/>
    </source>
</evidence>
<keyword evidence="2" id="KW-0805">Transcription regulation</keyword>
<keyword evidence="1" id="KW-0319">Glycerol metabolism</keyword>
<dbReference type="Proteomes" id="UP000199013">
    <property type="component" value="Unassembled WGS sequence"/>
</dbReference>
<evidence type="ECO:0000256" key="7">
    <source>
        <dbReference type="SAM" id="MobiDB-lite"/>
    </source>
</evidence>
<reference evidence="11" key="1">
    <citation type="submission" date="2016-02" db="EMBL/GenBank/DDBJ databases">
        <authorList>
            <person name="Wibberg D."/>
        </authorList>
    </citation>
    <scope>NUCLEOTIDE SEQUENCE [LARGE SCALE GENOMIC DNA]</scope>
</reference>
<dbReference type="GO" id="GO:0003700">
    <property type="term" value="F:DNA-binding transcription factor activity"/>
    <property type="evidence" value="ECO:0007669"/>
    <property type="project" value="TreeGrafter"/>
</dbReference>
<dbReference type="Pfam" id="PF01614">
    <property type="entry name" value="IclR_C"/>
    <property type="match status" value="1"/>
</dbReference>
<dbReference type="InterPro" id="IPR050707">
    <property type="entry name" value="HTH_MetabolicPath_Reg"/>
</dbReference>
<evidence type="ECO:0000313" key="11">
    <source>
        <dbReference type="Proteomes" id="UP000199013"/>
    </source>
</evidence>
<keyword evidence="4" id="KW-0804">Transcription</keyword>
<evidence type="ECO:0000256" key="5">
    <source>
        <dbReference type="ARBA" id="ARBA00058938"/>
    </source>
</evidence>
<dbReference type="InterPro" id="IPR005471">
    <property type="entry name" value="Tscrpt_reg_IclR_N"/>
</dbReference>
<dbReference type="Gene3D" id="1.10.10.10">
    <property type="entry name" value="Winged helix-like DNA-binding domain superfamily/Winged helix DNA-binding domain"/>
    <property type="match status" value="1"/>
</dbReference>
<dbReference type="GO" id="GO:0045892">
    <property type="term" value="P:negative regulation of DNA-templated transcription"/>
    <property type="evidence" value="ECO:0007669"/>
    <property type="project" value="TreeGrafter"/>
</dbReference>
<evidence type="ECO:0000259" key="8">
    <source>
        <dbReference type="PROSITE" id="PS51077"/>
    </source>
</evidence>
<dbReference type="Pfam" id="PF09339">
    <property type="entry name" value="HTH_IclR"/>
    <property type="match status" value="1"/>
</dbReference>
<dbReference type="PANTHER" id="PTHR30136:SF24">
    <property type="entry name" value="HTH-TYPE TRANSCRIPTIONAL REPRESSOR ALLR"/>
    <property type="match status" value="1"/>
</dbReference>
<dbReference type="InterPro" id="IPR036388">
    <property type="entry name" value="WH-like_DNA-bd_sf"/>
</dbReference>
<evidence type="ECO:0000256" key="6">
    <source>
        <dbReference type="ARBA" id="ARBA00070406"/>
    </source>
</evidence>
<feature type="domain" description="HTH iclR-type" evidence="8">
    <location>
        <begin position="24"/>
        <end position="85"/>
    </location>
</feature>
<dbReference type="InterPro" id="IPR014757">
    <property type="entry name" value="Tscrpt_reg_IclR_C"/>
</dbReference>
<comment type="function">
    <text evidence="5">May be an activator protein for the gylABX operon.</text>
</comment>
<dbReference type="GO" id="GO:0003677">
    <property type="term" value="F:DNA binding"/>
    <property type="evidence" value="ECO:0007669"/>
    <property type="project" value="UniProtKB-KW"/>
</dbReference>
<name>A0A1C3P3A1_9ACTN</name>
<keyword evidence="3" id="KW-0238">DNA-binding</keyword>
<dbReference type="AlphaFoldDB" id="A0A1C3P3A1"/>
<accession>A0A1C3P3A1</accession>
<dbReference type="GO" id="GO:0006071">
    <property type="term" value="P:glycerol metabolic process"/>
    <property type="evidence" value="ECO:0007669"/>
    <property type="project" value="UniProtKB-KW"/>
</dbReference>
<proteinExistence type="predicted"/>
<organism evidence="10 11">
    <name type="scientific">Candidatus Protofrankia californiensis</name>
    <dbReference type="NCBI Taxonomy" id="1839754"/>
    <lineage>
        <taxon>Bacteria</taxon>
        <taxon>Bacillati</taxon>
        <taxon>Actinomycetota</taxon>
        <taxon>Actinomycetes</taxon>
        <taxon>Frankiales</taxon>
        <taxon>Frankiaceae</taxon>
        <taxon>Protofrankia</taxon>
    </lineage>
</organism>
<dbReference type="PROSITE" id="PS51078">
    <property type="entry name" value="ICLR_ED"/>
    <property type="match status" value="1"/>
</dbReference>
<dbReference type="SUPFAM" id="SSF46785">
    <property type="entry name" value="Winged helix' DNA-binding domain"/>
    <property type="match status" value="1"/>
</dbReference>
<sequence length="268" mass="28054">MTFDQRPTATGAADGPNTSGAAGVQSVQRALTVLEVVEAAHGACSLSEMAAATGLPLPTIHRLVQTLAARGYLRRLPDRRYCLGSRLVPLGAGANALFGERAGPVLRGLADQLGESVNLAVLAGSLAEYVAQAPGSHSMRTFTEVGRRVSLYCTGVGKALLAMLPPDRTRTILETSPLTPRTPTTITDVDELLSELSLIRSRGHALDEEEMEIGVRCVAVPVPAVPLMAGSPMAVSVSGPTVRMTDELVERTLPALARTASKLADVLV</sequence>
<dbReference type="SMART" id="SM00346">
    <property type="entry name" value="HTH_ICLR"/>
    <property type="match status" value="1"/>
</dbReference>
<gene>
    <name evidence="10" type="ORF">FDG2_4100</name>
</gene>
<feature type="region of interest" description="Disordered" evidence="7">
    <location>
        <begin position="1"/>
        <end position="21"/>
    </location>
</feature>
<dbReference type="InterPro" id="IPR036390">
    <property type="entry name" value="WH_DNA-bd_sf"/>
</dbReference>
<dbReference type="PANTHER" id="PTHR30136">
    <property type="entry name" value="HELIX-TURN-HELIX TRANSCRIPTIONAL REGULATOR, ICLR FAMILY"/>
    <property type="match status" value="1"/>
</dbReference>
<protein>
    <recommendedName>
        <fullName evidence="6">Glycerol operon regulatory protein</fullName>
    </recommendedName>
</protein>
<dbReference type="InterPro" id="IPR029016">
    <property type="entry name" value="GAF-like_dom_sf"/>
</dbReference>
<evidence type="ECO:0000256" key="3">
    <source>
        <dbReference type="ARBA" id="ARBA00023125"/>
    </source>
</evidence>
<evidence type="ECO:0000259" key="9">
    <source>
        <dbReference type="PROSITE" id="PS51078"/>
    </source>
</evidence>